<keyword evidence="4" id="KW-0472">Membrane</keyword>
<comment type="similarity">
    <text evidence="1">Belongs to the ABC-2 integral membrane protein family.</text>
</comment>
<comment type="caution">
    <text evidence="5">The sequence shown here is derived from an EMBL/GenBank/DDBJ whole genome shotgun (WGS) entry which is preliminary data.</text>
</comment>
<evidence type="ECO:0000256" key="3">
    <source>
        <dbReference type="SAM" id="MobiDB-lite"/>
    </source>
</evidence>
<feature type="transmembrane region" description="Helical" evidence="4">
    <location>
        <begin position="239"/>
        <end position="264"/>
    </location>
</feature>
<dbReference type="Proteomes" id="UP000018454">
    <property type="component" value="Unassembled WGS sequence"/>
</dbReference>
<feature type="transmembrane region" description="Helical" evidence="4">
    <location>
        <begin position="271"/>
        <end position="290"/>
    </location>
</feature>
<dbReference type="GO" id="GO:0015920">
    <property type="term" value="P:lipopolysaccharide transport"/>
    <property type="evidence" value="ECO:0007669"/>
    <property type="project" value="TreeGrafter"/>
</dbReference>
<feature type="transmembrane region" description="Helical" evidence="4">
    <location>
        <begin position="133"/>
        <end position="156"/>
    </location>
</feature>
<feature type="transmembrane region" description="Helical" evidence="4">
    <location>
        <begin position="211"/>
        <end position="233"/>
    </location>
</feature>
<reference evidence="5 6" key="1">
    <citation type="journal article" date="2011" name="Science">
        <title>Drosophila microbiome modulates host developmental and metabolic homeostasis via insulin signaling.</title>
        <authorList>
            <person name="Shin S.C."/>
            <person name="Kim S.H."/>
            <person name="You H."/>
            <person name="Kim B."/>
            <person name="Kim A.C."/>
            <person name="Lee K.A."/>
            <person name="Yoon J.H."/>
            <person name="Ryu J.H."/>
            <person name="Lee W.J."/>
        </authorList>
    </citation>
    <scope>NUCLEOTIDE SEQUENCE [LARGE SCALE GENOMIC DNA]</scope>
    <source>
        <strain evidence="5 6">DM001</strain>
    </source>
</reference>
<accession>F1YVC4</accession>
<organism evidence="5 6">
    <name type="scientific">Acetobacter pomorum DM001</name>
    <dbReference type="NCBI Taxonomy" id="945681"/>
    <lineage>
        <taxon>Bacteria</taxon>
        <taxon>Pseudomonadati</taxon>
        <taxon>Pseudomonadota</taxon>
        <taxon>Alphaproteobacteria</taxon>
        <taxon>Acetobacterales</taxon>
        <taxon>Acetobacteraceae</taxon>
        <taxon>Acetobacter</taxon>
    </lineage>
</organism>
<protein>
    <submittedName>
        <fullName evidence="5">O-antigen export system permease protein RfbD</fullName>
    </submittedName>
</protein>
<evidence type="ECO:0000313" key="6">
    <source>
        <dbReference type="Proteomes" id="UP000018454"/>
    </source>
</evidence>
<evidence type="ECO:0000256" key="1">
    <source>
        <dbReference type="ARBA" id="ARBA00007783"/>
    </source>
</evidence>
<dbReference type="AlphaFoldDB" id="F1YVC4"/>
<proteinExistence type="inferred from homology"/>
<feature type="transmembrane region" description="Helical" evidence="4">
    <location>
        <begin position="326"/>
        <end position="347"/>
    </location>
</feature>
<sequence>MSSLRSVFLPIVAQMARSPRAARAYMAGHNGSIKSKPTLHKQAGFSIALNTMNSTPTLPDTQEERAAKKQPPLSAAPQHAPQPEGQPVLHLVPERGFSYFVHAAQDFARGFRHARLGLTLAWLDIRLRYRGSILGPFWLTATTAIMVAAMGVLYAYLLNTDVHTYLPFLTLSLVLWGFVGGTMQEGCGTFTGAARLIHAARMPYSLHVLRVAVRNILVFAHNVPVVAGVFLWFHVAPKWTWTLLPATGLWLVDCFFAVLLLGILGARFRDVPPIIASLTQVMFFVTPILWSPQLMTTGQAWLLLDPFFPLIEILRAPFTGDVMQTAVWPAALGWSAVLIVATFCLFARMRTRLAYWV</sequence>
<name>F1YVC4_9PROT</name>
<dbReference type="EMBL" id="AEUP01000030">
    <property type="protein sequence ID" value="EGE47229.1"/>
    <property type="molecule type" value="Genomic_DNA"/>
</dbReference>
<evidence type="ECO:0000313" key="5">
    <source>
        <dbReference type="EMBL" id="EGE47229.1"/>
    </source>
</evidence>
<evidence type="ECO:0000256" key="2">
    <source>
        <dbReference type="ARBA" id="ARBA00022448"/>
    </source>
</evidence>
<keyword evidence="2" id="KW-0813">Transport</keyword>
<feature type="transmembrane region" description="Helical" evidence="4">
    <location>
        <begin position="162"/>
        <end position="179"/>
    </location>
</feature>
<gene>
    <name evidence="5" type="primary">rfbD</name>
    <name evidence="5" type="ORF">APO_1914</name>
</gene>
<evidence type="ECO:0000256" key="4">
    <source>
        <dbReference type="SAM" id="Phobius"/>
    </source>
</evidence>
<dbReference type="PANTHER" id="PTHR30413:SF10">
    <property type="entry name" value="CAPSULE POLYSACCHARIDE EXPORT INNER-MEMBRANE PROTEIN CTRC"/>
    <property type="match status" value="1"/>
</dbReference>
<dbReference type="PANTHER" id="PTHR30413">
    <property type="entry name" value="INNER MEMBRANE TRANSPORT PERMEASE"/>
    <property type="match status" value="1"/>
</dbReference>
<feature type="region of interest" description="Disordered" evidence="3">
    <location>
        <begin position="51"/>
        <end position="87"/>
    </location>
</feature>
<feature type="compositionally biased region" description="Polar residues" evidence="3">
    <location>
        <begin position="51"/>
        <end position="60"/>
    </location>
</feature>
<keyword evidence="4" id="KW-0812">Transmembrane</keyword>
<keyword evidence="4" id="KW-1133">Transmembrane helix</keyword>